<reference evidence="1" key="1">
    <citation type="journal article" date="2023" name="Mol. Biol. Evol.">
        <title>Third-Generation Sequencing Reveals the Adaptive Role of the Epigenome in Three Deep-Sea Polychaetes.</title>
        <authorList>
            <person name="Perez M."/>
            <person name="Aroh O."/>
            <person name="Sun Y."/>
            <person name="Lan Y."/>
            <person name="Juniper S.K."/>
            <person name="Young C.R."/>
            <person name="Angers B."/>
            <person name="Qian P.Y."/>
        </authorList>
    </citation>
    <scope>NUCLEOTIDE SEQUENCE</scope>
    <source>
        <strain evidence="1">R07B-5</strain>
    </source>
</reference>
<dbReference type="Proteomes" id="UP001209878">
    <property type="component" value="Unassembled WGS sequence"/>
</dbReference>
<evidence type="ECO:0000313" key="2">
    <source>
        <dbReference type="EMBL" id="KAK2193378.1"/>
    </source>
</evidence>
<evidence type="ECO:0000313" key="3">
    <source>
        <dbReference type="Proteomes" id="UP001209878"/>
    </source>
</evidence>
<evidence type="ECO:0000313" key="1">
    <source>
        <dbReference type="EMBL" id="KAK2139431.1"/>
    </source>
</evidence>
<dbReference type="EMBL" id="JAODUO010006414">
    <property type="protein sequence ID" value="KAK2139431.1"/>
    <property type="molecule type" value="Genomic_DNA"/>
</dbReference>
<organism evidence="1 3">
    <name type="scientific">Ridgeia piscesae</name>
    <name type="common">Tubeworm</name>
    <dbReference type="NCBI Taxonomy" id="27915"/>
    <lineage>
        <taxon>Eukaryota</taxon>
        <taxon>Metazoa</taxon>
        <taxon>Spiralia</taxon>
        <taxon>Lophotrochozoa</taxon>
        <taxon>Annelida</taxon>
        <taxon>Polychaeta</taxon>
        <taxon>Sedentaria</taxon>
        <taxon>Canalipalpata</taxon>
        <taxon>Sabellida</taxon>
        <taxon>Siboglinidae</taxon>
        <taxon>Ridgeia</taxon>
    </lineage>
</organism>
<proteinExistence type="predicted"/>
<gene>
    <name evidence="2" type="ORF">NP493_13g01028</name>
    <name evidence="1" type="ORF">NP493_6411g00002</name>
</gene>
<name>A0AAD9IRP9_RIDPI</name>
<dbReference type="EMBL" id="JAODUO010000013">
    <property type="protein sequence ID" value="KAK2193378.1"/>
    <property type="molecule type" value="Genomic_DNA"/>
</dbReference>
<sequence length="74" mass="8714">MVQICCHNKQTFFSTPQITNCFIIIIINSIYTDLPYKIDNHITVHYKYKTMLCDHNDNIILHLIHSLSILSHNI</sequence>
<keyword evidence="3" id="KW-1185">Reference proteome</keyword>
<protein>
    <submittedName>
        <fullName evidence="1">Uncharacterized protein</fullName>
    </submittedName>
</protein>
<dbReference type="AlphaFoldDB" id="A0AAD9IRP9"/>
<comment type="caution">
    <text evidence="1">The sequence shown here is derived from an EMBL/GenBank/DDBJ whole genome shotgun (WGS) entry which is preliminary data.</text>
</comment>
<accession>A0AAD9IRP9</accession>